<dbReference type="PANTHER" id="PTHR21166">
    <property type="entry name" value="CELL DIVISION CONTROL PROTEIN 24 OB DOMAIN-CONTAINING PROTEIN-RELATED"/>
    <property type="match status" value="1"/>
</dbReference>
<dbReference type="InterPro" id="IPR012340">
    <property type="entry name" value="NA-bd_OB-fold"/>
</dbReference>
<dbReference type="Gene3D" id="2.40.50.140">
    <property type="entry name" value="Nucleic acid-binding proteins"/>
    <property type="match status" value="2"/>
</dbReference>
<dbReference type="GO" id="GO:0003697">
    <property type="term" value="F:single-stranded DNA binding"/>
    <property type="evidence" value="ECO:0007669"/>
    <property type="project" value="TreeGrafter"/>
</dbReference>
<dbReference type="SUPFAM" id="SSF50249">
    <property type="entry name" value="Nucleic acid-binding proteins"/>
    <property type="match status" value="2"/>
</dbReference>
<name>A0AAN6M0U0_9PLEO</name>
<comment type="caution">
    <text evidence="2">The sequence shown here is derived from an EMBL/GenBank/DDBJ whole genome shotgun (WGS) entry which is preliminary data.</text>
</comment>
<dbReference type="EMBL" id="WVTA01000004">
    <property type="protein sequence ID" value="KAK3213688.1"/>
    <property type="molecule type" value="Genomic_DNA"/>
</dbReference>
<evidence type="ECO:0000256" key="1">
    <source>
        <dbReference type="SAM" id="MobiDB-lite"/>
    </source>
</evidence>
<sequence length="474" mass="53029">MSSSSIQSYFSSFSPSKPTPGDGFTAEELKENPTVSDWVPILDYEESDIASLEPGPRHLTLMGRIVNMYETPKPSKRPKAAQGLMKVLLSDDTGCMTVRLWYSKPIYELKLGQLVTLWTVHISQGDQAGLAPTAAPLFTSIFPEVERNCHFMVHQRSDDGTMFKRPFRVRDSQVLPGLMTLKSFTDGGFDIEECKLLVCVRSIGTRKKFTNKNGNASDRISIGIFDGTADGYLTLYGSVLESASTWQPCHTVLLIANPGWYIDRTAKLSLNANTQLYVNPNMADARYIRALAQRLTKSEHVNPPFPSDIFDVNEAENAAVKPLFKLSEIDEFARANPREKAFGYISVLITQLHIVTNYKRQMLMSSECCGIPIFASSLKAKCRQCEKEHTLRINPRILGSVIDETGQISTGKLIFSDAAWEQLLGRTAQQLVTAPLDVMKYLEQRLIFLRLHLGLGVFLGDEEIGRLVVWCVKM</sequence>
<dbReference type="GO" id="GO:0008310">
    <property type="term" value="F:single-stranded DNA 3'-5' DNA exonuclease activity"/>
    <property type="evidence" value="ECO:0007669"/>
    <property type="project" value="TreeGrafter"/>
</dbReference>
<organism evidence="2 3">
    <name type="scientific">Pseudopithomyces chartarum</name>
    <dbReference type="NCBI Taxonomy" id="1892770"/>
    <lineage>
        <taxon>Eukaryota</taxon>
        <taxon>Fungi</taxon>
        <taxon>Dikarya</taxon>
        <taxon>Ascomycota</taxon>
        <taxon>Pezizomycotina</taxon>
        <taxon>Dothideomycetes</taxon>
        <taxon>Pleosporomycetidae</taxon>
        <taxon>Pleosporales</taxon>
        <taxon>Massarineae</taxon>
        <taxon>Didymosphaeriaceae</taxon>
        <taxon>Pseudopithomyces</taxon>
    </lineage>
</organism>
<gene>
    <name evidence="2" type="ORF">GRF29_28g664579</name>
</gene>
<evidence type="ECO:0000313" key="2">
    <source>
        <dbReference type="EMBL" id="KAK3213688.1"/>
    </source>
</evidence>
<feature type="region of interest" description="Disordered" evidence="1">
    <location>
        <begin position="1"/>
        <end position="29"/>
    </location>
</feature>
<keyword evidence="3" id="KW-1185">Reference proteome</keyword>
<reference evidence="2 3" key="1">
    <citation type="submission" date="2021-02" db="EMBL/GenBank/DDBJ databases">
        <title>Genome assembly of Pseudopithomyces chartarum.</title>
        <authorList>
            <person name="Jauregui R."/>
            <person name="Singh J."/>
            <person name="Voisey C."/>
        </authorList>
    </citation>
    <scope>NUCLEOTIDE SEQUENCE [LARGE SCALE GENOMIC DNA]</scope>
    <source>
        <strain evidence="2 3">AGR01</strain>
    </source>
</reference>
<proteinExistence type="predicted"/>
<dbReference type="AlphaFoldDB" id="A0AAN6M0U0"/>
<dbReference type="Proteomes" id="UP001280581">
    <property type="component" value="Unassembled WGS sequence"/>
</dbReference>
<accession>A0AAN6M0U0</accession>
<evidence type="ECO:0000313" key="3">
    <source>
        <dbReference type="Proteomes" id="UP001280581"/>
    </source>
</evidence>
<dbReference type="GO" id="GO:0000712">
    <property type="term" value="P:resolution of meiotic recombination intermediates"/>
    <property type="evidence" value="ECO:0007669"/>
    <property type="project" value="TreeGrafter"/>
</dbReference>
<protein>
    <submittedName>
        <fullName evidence="2">Uncharacterized protein</fullName>
    </submittedName>
</protein>
<feature type="compositionally biased region" description="Low complexity" evidence="1">
    <location>
        <begin position="1"/>
        <end position="16"/>
    </location>
</feature>
<dbReference type="InterPro" id="IPR052469">
    <property type="entry name" value="MEIOB"/>
</dbReference>
<dbReference type="PANTHER" id="PTHR21166:SF2">
    <property type="entry name" value="CELL DIVISION CONTROL PROTEIN 24 OB DOMAIN-CONTAINING PROTEIN-RELATED"/>
    <property type="match status" value="1"/>
</dbReference>